<gene>
    <name evidence="9" type="primary">dfrA</name>
    <name evidence="9" type="ORF">STURON_00257</name>
</gene>
<dbReference type="GO" id="GO:0046654">
    <property type="term" value="P:tetrahydrofolate biosynthetic process"/>
    <property type="evidence" value="ECO:0007669"/>
    <property type="project" value="UniProtKB-UniPathway"/>
</dbReference>
<reference evidence="9 10" key="1">
    <citation type="journal article" date="2015" name="Genome Announc.">
        <title>Complete Genome Sequence of Spiroplasma turonicum Strain Tab4cT, a Parasite of a Horse Fly, Haematopota sp. (Diptera: Tabanidae).</title>
        <authorList>
            <person name="Davis R.E."/>
            <person name="Shao J."/>
            <person name="Zhao Y."/>
            <person name="Gasparich G.E."/>
            <person name="Gaynor B.J."/>
            <person name="Donofrio N."/>
        </authorList>
    </citation>
    <scope>NUCLEOTIDE SEQUENCE [LARGE SCALE GENOMIC DNA]</scope>
    <source>
        <strain evidence="9 10">Tab4c</strain>
    </source>
</reference>
<dbReference type="GO" id="GO:0006730">
    <property type="term" value="P:one-carbon metabolic process"/>
    <property type="evidence" value="ECO:0007669"/>
    <property type="project" value="UniProtKB-KW"/>
</dbReference>
<dbReference type="SUPFAM" id="SSF53597">
    <property type="entry name" value="Dihydrofolate reductase-like"/>
    <property type="match status" value="1"/>
</dbReference>
<dbReference type="EC" id="1.5.1.3" evidence="3 7"/>
<accession>A0A0K1P5E7</accession>
<dbReference type="GO" id="GO:0046452">
    <property type="term" value="P:dihydrofolate metabolic process"/>
    <property type="evidence" value="ECO:0007669"/>
    <property type="project" value="TreeGrafter"/>
</dbReference>
<dbReference type="InterPro" id="IPR012259">
    <property type="entry name" value="DHFR"/>
</dbReference>
<dbReference type="STRING" id="216946.STURO_v1c02570"/>
<dbReference type="PANTHER" id="PTHR48069:SF3">
    <property type="entry name" value="DIHYDROFOLATE REDUCTASE"/>
    <property type="match status" value="1"/>
</dbReference>
<dbReference type="EMBL" id="CP012328">
    <property type="protein sequence ID" value="AKU79503.1"/>
    <property type="molecule type" value="Genomic_DNA"/>
</dbReference>
<name>A0A0K1P5E7_9MOLU</name>
<protein>
    <recommendedName>
        <fullName evidence="3 7">Dihydrofolate reductase</fullName>
        <ecNumber evidence="3 7">1.5.1.3</ecNumber>
    </recommendedName>
</protein>
<dbReference type="GO" id="GO:0004146">
    <property type="term" value="F:dihydrofolate reductase activity"/>
    <property type="evidence" value="ECO:0007669"/>
    <property type="project" value="UniProtKB-EC"/>
</dbReference>
<proteinExistence type="inferred from homology"/>
<dbReference type="PIRSF" id="PIRSF000194">
    <property type="entry name" value="DHFR"/>
    <property type="match status" value="1"/>
</dbReference>
<comment type="similarity">
    <text evidence="2 7">Belongs to the dihydrofolate reductase family.</text>
</comment>
<keyword evidence="6 7" id="KW-0560">Oxidoreductase</keyword>
<keyword evidence="10" id="KW-1185">Reference proteome</keyword>
<evidence type="ECO:0000256" key="6">
    <source>
        <dbReference type="ARBA" id="ARBA00023002"/>
    </source>
</evidence>
<comment type="pathway">
    <text evidence="1 7">Cofactor biosynthesis; tetrahydrofolate biosynthesis; 5,6,7,8-tetrahydrofolate from 7,8-dihydrofolate: step 1/1.</text>
</comment>
<organism evidence="9 10">
    <name type="scientific">Spiroplasma turonicum</name>
    <dbReference type="NCBI Taxonomy" id="216946"/>
    <lineage>
        <taxon>Bacteria</taxon>
        <taxon>Bacillati</taxon>
        <taxon>Mycoplasmatota</taxon>
        <taxon>Mollicutes</taxon>
        <taxon>Entomoplasmatales</taxon>
        <taxon>Spiroplasmataceae</taxon>
        <taxon>Spiroplasma</taxon>
    </lineage>
</organism>
<dbReference type="AlphaFoldDB" id="A0A0K1P5E7"/>
<evidence type="ECO:0000313" key="10">
    <source>
        <dbReference type="Proteomes" id="UP000067243"/>
    </source>
</evidence>
<dbReference type="RefSeq" id="WP_075048104.1">
    <property type="nucleotide sequence ID" value="NZ_CP012328.1"/>
</dbReference>
<dbReference type="CDD" id="cd00209">
    <property type="entry name" value="DHFR"/>
    <property type="match status" value="1"/>
</dbReference>
<comment type="function">
    <text evidence="7">Key enzyme in folate metabolism. Catalyzes an essential reaction for de novo glycine and purine synthesis, and for DNA precursor synthesis.</text>
</comment>
<evidence type="ECO:0000313" key="9">
    <source>
        <dbReference type="EMBL" id="AKU79503.1"/>
    </source>
</evidence>
<dbReference type="PATRIC" id="fig|216946.3.peg.257"/>
<dbReference type="UniPathway" id="UPA00077">
    <property type="reaction ID" value="UER00158"/>
</dbReference>
<dbReference type="GO" id="GO:0046655">
    <property type="term" value="P:folic acid metabolic process"/>
    <property type="evidence" value="ECO:0007669"/>
    <property type="project" value="TreeGrafter"/>
</dbReference>
<dbReference type="Gene3D" id="3.40.430.10">
    <property type="entry name" value="Dihydrofolate Reductase, subunit A"/>
    <property type="match status" value="1"/>
</dbReference>
<dbReference type="Proteomes" id="UP000067243">
    <property type="component" value="Chromosome"/>
</dbReference>
<evidence type="ECO:0000259" key="8">
    <source>
        <dbReference type="PROSITE" id="PS51330"/>
    </source>
</evidence>
<evidence type="ECO:0000256" key="2">
    <source>
        <dbReference type="ARBA" id="ARBA00009539"/>
    </source>
</evidence>
<dbReference type="PROSITE" id="PS51330">
    <property type="entry name" value="DHFR_2"/>
    <property type="match status" value="1"/>
</dbReference>
<evidence type="ECO:0000256" key="5">
    <source>
        <dbReference type="ARBA" id="ARBA00022857"/>
    </source>
</evidence>
<dbReference type="KEGG" id="stur:STURON_00257"/>
<evidence type="ECO:0000256" key="4">
    <source>
        <dbReference type="ARBA" id="ARBA00022563"/>
    </source>
</evidence>
<sequence>MISLIWAQTRDNIIGKDNNLPWNIKEEMKHFVNYTRGKTVLMGRNTFESLKIKPLPNRKNIVITSRPMELEYNDIVVCNNLKTVFENYKNKDEELVVIGGAKVYTEAIKYADKLVISVIKDNYDGDVYFPNWNKDDFILKEEVDMEKFVIYIYERK</sequence>
<dbReference type="Pfam" id="PF00186">
    <property type="entry name" value="DHFR_1"/>
    <property type="match status" value="1"/>
</dbReference>
<dbReference type="GO" id="GO:0005829">
    <property type="term" value="C:cytosol"/>
    <property type="evidence" value="ECO:0007669"/>
    <property type="project" value="TreeGrafter"/>
</dbReference>
<dbReference type="OrthoDB" id="9804315at2"/>
<dbReference type="PRINTS" id="PR00070">
    <property type="entry name" value="DHFR"/>
</dbReference>
<dbReference type="InterPro" id="IPR001796">
    <property type="entry name" value="DHFR_dom"/>
</dbReference>
<keyword evidence="5 7" id="KW-0521">NADP</keyword>
<dbReference type="InterPro" id="IPR024072">
    <property type="entry name" value="DHFR-like_dom_sf"/>
</dbReference>
<evidence type="ECO:0000256" key="7">
    <source>
        <dbReference type="PIRNR" id="PIRNR000194"/>
    </source>
</evidence>
<dbReference type="PANTHER" id="PTHR48069">
    <property type="entry name" value="DIHYDROFOLATE REDUCTASE"/>
    <property type="match status" value="1"/>
</dbReference>
<dbReference type="GO" id="GO:0050661">
    <property type="term" value="F:NADP binding"/>
    <property type="evidence" value="ECO:0007669"/>
    <property type="project" value="InterPro"/>
</dbReference>
<evidence type="ECO:0000256" key="3">
    <source>
        <dbReference type="ARBA" id="ARBA00012856"/>
    </source>
</evidence>
<comment type="catalytic activity">
    <reaction evidence="7">
        <text>(6S)-5,6,7,8-tetrahydrofolate + NADP(+) = 7,8-dihydrofolate + NADPH + H(+)</text>
        <dbReference type="Rhea" id="RHEA:15009"/>
        <dbReference type="ChEBI" id="CHEBI:15378"/>
        <dbReference type="ChEBI" id="CHEBI:57451"/>
        <dbReference type="ChEBI" id="CHEBI:57453"/>
        <dbReference type="ChEBI" id="CHEBI:57783"/>
        <dbReference type="ChEBI" id="CHEBI:58349"/>
        <dbReference type="EC" id="1.5.1.3"/>
    </reaction>
</comment>
<evidence type="ECO:0000256" key="1">
    <source>
        <dbReference type="ARBA" id="ARBA00004903"/>
    </source>
</evidence>
<feature type="domain" description="DHFR" evidence="8">
    <location>
        <begin position="1"/>
        <end position="156"/>
    </location>
</feature>
<keyword evidence="4 7" id="KW-0554">One-carbon metabolism</keyword>